<name>A0A1L8DZP0_9DIPT</name>
<dbReference type="InterPro" id="IPR041752">
    <property type="entry name" value="Coa3"/>
</dbReference>
<organism evidence="9">
    <name type="scientific">Nyssomyia neivai</name>
    <dbReference type="NCBI Taxonomy" id="330878"/>
    <lineage>
        <taxon>Eukaryota</taxon>
        <taxon>Metazoa</taxon>
        <taxon>Ecdysozoa</taxon>
        <taxon>Arthropoda</taxon>
        <taxon>Hexapoda</taxon>
        <taxon>Insecta</taxon>
        <taxon>Pterygota</taxon>
        <taxon>Neoptera</taxon>
        <taxon>Endopterygota</taxon>
        <taxon>Diptera</taxon>
        <taxon>Nematocera</taxon>
        <taxon>Psychodoidea</taxon>
        <taxon>Psychodidae</taxon>
        <taxon>Nyssomyia</taxon>
    </lineage>
</organism>
<comment type="subcellular location">
    <subcellularLocation>
        <location evidence="1">Mitochondrion membrane</location>
        <topology evidence="1">Single-pass membrane protein</topology>
    </subcellularLocation>
</comment>
<comment type="similarity">
    <text evidence="2 7">Belongs to the COA3 family.</text>
</comment>
<evidence type="ECO:0000313" key="9">
    <source>
        <dbReference type="EMBL" id="JAV11933.1"/>
    </source>
</evidence>
<reference evidence="9" key="1">
    <citation type="submission" date="2016-12" db="EMBL/GenBank/DDBJ databases">
        <title>An insight into the sialome and mialome of the sand fly, Nyssomyia neivai.</title>
        <authorList>
            <person name="Sebastian V."/>
            <person name="Goulart T.M."/>
            <person name="Oliveira W."/>
            <person name="Calvo E."/>
            <person name="Oliveira L.F."/>
            <person name="Pinto M.C."/>
            <person name="Rosselino A.M."/>
            <person name="Ribeiro J.M."/>
        </authorList>
    </citation>
    <scope>NUCLEOTIDE SEQUENCE</scope>
</reference>
<sequence length="86" mass="10077">MSEEYPKVKYADPKRPLKPAEVDFMKLIEQQNLERVLKLKRTRKNNLITALTLGGTVFAIYAYSMLAVKQEKFLDDFEEPKKVLKE</sequence>
<comment type="function">
    <text evidence="7">Required for assembly of cytochrome c oxidase (complex IV).</text>
</comment>
<comment type="subunit">
    <text evidence="7">Component of 250-400 kDa complexes called cytochrome oxidase assembly intermediates or COA complexes.</text>
</comment>
<dbReference type="GO" id="GO:0005743">
    <property type="term" value="C:mitochondrial inner membrane"/>
    <property type="evidence" value="ECO:0007669"/>
    <property type="project" value="UniProtKB-UniRule"/>
</dbReference>
<dbReference type="Pfam" id="PF09813">
    <property type="entry name" value="Coa3_cc"/>
    <property type="match status" value="1"/>
</dbReference>
<dbReference type="GO" id="GO:0033617">
    <property type="term" value="P:mitochondrial respiratory chain complex IV assembly"/>
    <property type="evidence" value="ECO:0007669"/>
    <property type="project" value="UniProtKB-UniRule"/>
</dbReference>
<dbReference type="EMBL" id="GFDF01002151">
    <property type="protein sequence ID" value="JAV11933.1"/>
    <property type="molecule type" value="Transcribed_RNA"/>
</dbReference>
<keyword evidence="7" id="KW-0999">Mitochondrion inner membrane</keyword>
<dbReference type="PANTHER" id="PTHR15642:SF3">
    <property type="entry name" value="CYTOCHROME C OXIDASE ASSEMBLY FACTOR 3 HOMOLOG, MITOCHONDRIAL"/>
    <property type="match status" value="1"/>
</dbReference>
<keyword evidence="6 7" id="KW-0472">Membrane</keyword>
<dbReference type="PANTHER" id="PTHR15642">
    <property type="entry name" value="CYTOCHROME C OXIDASE ASSEMBLY FACTOR 3, MITOCHONDRIAL"/>
    <property type="match status" value="1"/>
</dbReference>
<keyword evidence="4 7" id="KW-1133">Transmembrane helix</keyword>
<keyword evidence="3 7" id="KW-0812">Transmembrane</keyword>
<evidence type="ECO:0000256" key="6">
    <source>
        <dbReference type="ARBA" id="ARBA00023136"/>
    </source>
</evidence>
<evidence type="ECO:0000256" key="1">
    <source>
        <dbReference type="ARBA" id="ARBA00004304"/>
    </source>
</evidence>
<evidence type="ECO:0000256" key="5">
    <source>
        <dbReference type="ARBA" id="ARBA00023128"/>
    </source>
</evidence>
<evidence type="ECO:0000256" key="4">
    <source>
        <dbReference type="ARBA" id="ARBA00022989"/>
    </source>
</evidence>
<accession>A0A1L8DZP0</accession>
<feature type="domain" description="Cytochrome c oxidase assembly factor 3 mitochondrial coiled-coil" evidence="8">
    <location>
        <begin position="32"/>
        <end position="80"/>
    </location>
</feature>
<protein>
    <recommendedName>
        <fullName evidence="7">Cytochrome c oxidase assembly factor 3</fullName>
    </recommendedName>
</protein>
<evidence type="ECO:0000256" key="2">
    <source>
        <dbReference type="ARBA" id="ARBA00007035"/>
    </source>
</evidence>
<evidence type="ECO:0000256" key="3">
    <source>
        <dbReference type="ARBA" id="ARBA00022692"/>
    </source>
</evidence>
<dbReference type="InterPro" id="IPR018628">
    <property type="entry name" value="Coa3_CC"/>
</dbReference>
<evidence type="ECO:0000256" key="7">
    <source>
        <dbReference type="RuleBase" id="RU367056"/>
    </source>
</evidence>
<dbReference type="AlphaFoldDB" id="A0A1L8DZP0"/>
<feature type="transmembrane region" description="Helical" evidence="7">
    <location>
        <begin position="47"/>
        <end position="66"/>
    </location>
</feature>
<evidence type="ECO:0000259" key="8">
    <source>
        <dbReference type="Pfam" id="PF09813"/>
    </source>
</evidence>
<proteinExistence type="inferred from homology"/>
<keyword evidence="5 7" id="KW-0496">Mitochondrion</keyword>